<comment type="caution">
    <text evidence="2">The sequence shown here is derived from an EMBL/GenBank/DDBJ whole genome shotgun (WGS) entry which is preliminary data.</text>
</comment>
<proteinExistence type="inferred from homology"/>
<accession>A0A118K6W7</accession>
<dbReference type="OMA" id="FANRNCM"/>
<dbReference type="Proteomes" id="UP000243975">
    <property type="component" value="Unassembled WGS sequence"/>
</dbReference>
<evidence type="ECO:0000256" key="1">
    <source>
        <dbReference type="ARBA" id="ARBA00005437"/>
    </source>
</evidence>
<dbReference type="InterPro" id="IPR038595">
    <property type="entry name" value="LOR_sf"/>
</dbReference>
<evidence type="ECO:0000313" key="2">
    <source>
        <dbReference type="EMBL" id="KVI11310.1"/>
    </source>
</evidence>
<gene>
    <name evidence="2" type="ORF">Ccrd_010281</name>
</gene>
<dbReference type="STRING" id="59895.A0A118K6W7"/>
<protein>
    <submittedName>
        <fullName evidence="2">LURP1-like domain-containing protein</fullName>
    </submittedName>
</protein>
<organism evidence="2 3">
    <name type="scientific">Cynara cardunculus var. scolymus</name>
    <name type="common">Globe artichoke</name>
    <name type="synonym">Cynara scolymus</name>
    <dbReference type="NCBI Taxonomy" id="59895"/>
    <lineage>
        <taxon>Eukaryota</taxon>
        <taxon>Viridiplantae</taxon>
        <taxon>Streptophyta</taxon>
        <taxon>Embryophyta</taxon>
        <taxon>Tracheophyta</taxon>
        <taxon>Spermatophyta</taxon>
        <taxon>Magnoliopsida</taxon>
        <taxon>eudicotyledons</taxon>
        <taxon>Gunneridae</taxon>
        <taxon>Pentapetalae</taxon>
        <taxon>asterids</taxon>
        <taxon>campanulids</taxon>
        <taxon>Asterales</taxon>
        <taxon>Asteraceae</taxon>
        <taxon>Carduoideae</taxon>
        <taxon>Cardueae</taxon>
        <taxon>Carduinae</taxon>
        <taxon>Cynara</taxon>
    </lineage>
</organism>
<evidence type="ECO:0000313" key="3">
    <source>
        <dbReference type="Proteomes" id="UP000243975"/>
    </source>
</evidence>
<name>A0A118K6W7_CYNCS</name>
<dbReference type="AlphaFoldDB" id="A0A118K6W7"/>
<dbReference type="EMBL" id="LEKV01000374">
    <property type="protein sequence ID" value="KVI11310.1"/>
    <property type="molecule type" value="Genomic_DNA"/>
</dbReference>
<reference evidence="2 3" key="1">
    <citation type="journal article" date="2016" name="Sci. Rep.">
        <title>The genome sequence of the outbreeding globe artichoke constructed de novo incorporating a phase-aware low-pass sequencing strategy of F1 progeny.</title>
        <authorList>
            <person name="Scaglione D."/>
            <person name="Reyes-Chin-Wo S."/>
            <person name="Acquadro A."/>
            <person name="Froenicke L."/>
            <person name="Portis E."/>
            <person name="Beitel C."/>
            <person name="Tirone M."/>
            <person name="Mauro R."/>
            <person name="Lo Monaco A."/>
            <person name="Mauromicale G."/>
            <person name="Faccioli P."/>
            <person name="Cattivelli L."/>
            <person name="Rieseberg L."/>
            <person name="Michelmore R."/>
            <person name="Lanteri S."/>
        </authorList>
    </citation>
    <scope>NUCLEOTIDE SEQUENCE [LARGE SCALE GENOMIC DNA]</scope>
    <source>
        <strain evidence="2">2C</strain>
    </source>
</reference>
<dbReference type="Pfam" id="PF04525">
    <property type="entry name" value="LOR"/>
    <property type="match status" value="1"/>
</dbReference>
<dbReference type="PANTHER" id="PTHR31087:SF22">
    <property type="entry name" value="PROTEIN LURP-ONE-RELATED 8"/>
    <property type="match status" value="1"/>
</dbReference>
<dbReference type="InterPro" id="IPR025659">
    <property type="entry name" value="Tubby-like_C"/>
</dbReference>
<dbReference type="Gene3D" id="2.40.160.200">
    <property type="entry name" value="LURP1-related"/>
    <property type="match status" value="1"/>
</dbReference>
<dbReference type="Gramene" id="KVI11310">
    <property type="protein sequence ID" value="KVI11310"/>
    <property type="gene ID" value="Ccrd_010281"/>
</dbReference>
<sequence length="108" mass="11997">MAVNPLFTVVKHANLLSAKSLATVCLVGTLKRKAMYIIEGSYTQKCCLMYDDKHRCVAEIRRKEANNGVALGEDVFHLVVQPTIDPTISMALVIILDQMFGPSKHFSM</sequence>
<dbReference type="PANTHER" id="PTHR31087">
    <property type="match status" value="1"/>
</dbReference>
<dbReference type="SUPFAM" id="SSF54518">
    <property type="entry name" value="Tubby C-terminal domain-like"/>
    <property type="match status" value="1"/>
</dbReference>
<keyword evidence="3" id="KW-1185">Reference proteome</keyword>
<comment type="similarity">
    <text evidence="1">Belongs to the LOR family.</text>
</comment>
<dbReference type="InterPro" id="IPR007612">
    <property type="entry name" value="LOR"/>
</dbReference>